<name>A0AAD9G2C5_9STRA</name>
<evidence type="ECO:0000313" key="7">
    <source>
        <dbReference type="EMBL" id="KAK1930385.1"/>
    </source>
</evidence>
<dbReference type="Proteomes" id="UP001259832">
    <property type="component" value="Unassembled WGS sequence"/>
</dbReference>
<dbReference type="AlphaFoldDB" id="A0AAD9G2C5"/>
<comment type="subcellular location">
    <subcellularLocation>
        <location evidence="1 6">Secreted</location>
    </subcellularLocation>
</comment>
<comment type="similarity">
    <text evidence="2 6">Belongs to the elicitin family.</text>
</comment>
<dbReference type="EMBL" id="JASMQC010000039">
    <property type="protein sequence ID" value="KAK1930385.1"/>
    <property type="molecule type" value="Genomic_DNA"/>
</dbReference>
<keyword evidence="3 6" id="KW-0964">Secreted</keyword>
<dbReference type="Gene3D" id="1.10.239.10">
    <property type="entry name" value="Elicitin domain"/>
    <property type="match status" value="1"/>
</dbReference>
<protein>
    <recommendedName>
        <fullName evidence="6">Elicitin</fullName>
    </recommendedName>
</protein>
<reference evidence="7" key="1">
    <citation type="submission" date="2023-08" db="EMBL/GenBank/DDBJ databases">
        <title>Reference Genome Resource for the Citrus Pathogen Phytophthora citrophthora.</title>
        <authorList>
            <person name="Moller H."/>
            <person name="Coetzee B."/>
            <person name="Rose L.J."/>
            <person name="Van Niekerk J.M."/>
        </authorList>
    </citation>
    <scope>NUCLEOTIDE SEQUENCE</scope>
    <source>
        <strain evidence="7">STE-U-9442</strain>
    </source>
</reference>
<accession>A0AAD9G2C5</accession>
<keyword evidence="5 6" id="KW-1015">Disulfide bond</keyword>
<organism evidence="7 8">
    <name type="scientific">Phytophthora citrophthora</name>
    <dbReference type="NCBI Taxonomy" id="4793"/>
    <lineage>
        <taxon>Eukaryota</taxon>
        <taxon>Sar</taxon>
        <taxon>Stramenopiles</taxon>
        <taxon>Oomycota</taxon>
        <taxon>Peronosporomycetes</taxon>
        <taxon>Peronosporales</taxon>
        <taxon>Peronosporaceae</taxon>
        <taxon>Phytophthora</taxon>
    </lineage>
</organism>
<evidence type="ECO:0000313" key="8">
    <source>
        <dbReference type="Proteomes" id="UP001259832"/>
    </source>
</evidence>
<dbReference type="InterPro" id="IPR002200">
    <property type="entry name" value="Elicitin"/>
</dbReference>
<dbReference type="InterPro" id="IPR036470">
    <property type="entry name" value="Elicitin_sf"/>
</dbReference>
<evidence type="ECO:0000256" key="6">
    <source>
        <dbReference type="RuleBase" id="RU368111"/>
    </source>
</evidence>
<dbReference type="Pfam" id="PF00964">
    <property type="entry name" value="Elicitin"/>
    <property type="match status" value="1"/>
</dbReference>
<comment type="function">
    <text evidence="6">Induces local and distal defense responses (incompatible hypersensitive reaction) in plants from the solanaceae and cruciferae families. Elicits leaf necrosis and causes the accumulation of pathogenesis-related proteins. Might interact with the lipidic molecules of the plasma membrane.</text>
</comment>
<gene>
    <name evidence="7" type="ORF">P3T76_014056</name>
</gene>
<dbReference type="SMART" id="SM01187">
    <property type="entry name" value="Elicitin"/>
    <property type="match status" value="1"/>
</dbReference>
<evidence type="ECO:0000256" key="1">
    <source>
        <dbReference type="ARBA" id="ARBA00004613"/>
    </source>
</evidence>
<evidence type="ECO:0000256" key="3">
    <source>
        <dbReference type="ARBA" id="ARBA00022525"/>
    </source>
</evidence>
<sequence>MSAFVVNGENCTVQLIYSSLEPISSDPNFSTCQSDSNYSLLSFSSPSLSQIQGFCASSACQTLLNTTVSSGLIPNCDVVLGQHSLNLTQVITVASKCTEAALEERAVSKDEDHHGIGHTADTIAGIVGHSVPMDALDTVLAFLKCISQSVRSLRQERAVDNTDKDSKAQRISGHVATVLGHSAPMDEVGNVVGLLLGV</sequence>
<dbReference type="SUPFAM" id="SSF48647">
    <property type="entry name" value="Fungal elicitin"/>
    <property type="match status" value="1"/>
</dbReference>
<keyword evidence="8" id="KW-1185">Reference proteome</keyword>
<dbReference type="GO" id="GO:0052040">
    <property type="term" value="P:symbiont-mediated perturbation of host programmed cell death"/>
    <property type="evidence" value="ECO:0007669"/>
    <property type="project" value="UniProtKB-UniRule"/>
</dbReference>
<comment type="caution">
    <text evidence="7">The sequence shown here is derived from an EMBL/GenBank/DDBJ whole genome shotgun (WGS) entry which is preliminary data.</text>
</comment>
<evidence type="ECO:0000256" key="4">
    <source>
        <dbReference type="ARBA" id="ARBA00022978"/>
    </source>
</evidence>
<keyword evidence="4 6" id="KW-0928">Hypersensitive response elicitation</keyword>
<proteinExistence type="inferred from homology"/>
<evidence type="ECO:0000256" key="5">
    <source>
        <dbReference type="ARBA" id="ARBA00023157"/>
    </source>
</evidence>
<dbReference type="GO" id="GO:0005576">
    <property type="term" value="C:extracellular region"/>
    <property type="evidence" value="ECO:0007669"/>
    <property type="project" value="UniProtKB-SubCell"/>
</dbReference>
<evidence type="ECO:0000256" key="2">
    <source>
        <dbReference type="ARBA" id="ARBA00009544"/>
    </source>
</evidence>